<feature type="region of interest" description="Disordered" evidence="6">
    <location>
        <begin position="375"/>
        <end position="409"/>
    </location>
</feature>
<evidence type="ECO:0000256" key="4">
    <source>
        <dbReference type="ARBA" id="ARBA00023204"/>
    </source>
</evidence>
<dbReference type="PROSITE" id="PS00678">
    <property type="entry name" value="WD_REPEATS_1"/>
    <property type="match status" value="1"/>
</dbReference>
<dbReference type="InterPro" id="IPR001680">
    <property type="entry name" value="WD40_rpt"/>
</dbReference>
<keyword evidence="1 5" id="KW-0853">WD repeat</keyword>
<dbReference type="SMART" id="SM00320">
    <property type="entry name" value="WD40"/>
    <property type="match status" value="5"/>
</dbReference>
<dbReference type="PRINTS" id="PR00320">
    <property type="entry name" value="GPROTEINBRPT"/>
</dbReference>
<comment type="caution">
    <text evidence="7">The sequence shown here is derived from an EMBL/GenBank/DDBJ whole genome shotgun (WGS) entry which is preliminary data.</text>
</comment>
<dbReference type="InterPro" id="IPR015943">
    <property type="entry name" value="WD40/YVTN_repeat-like_dom_sf"/>
</dbReference>
<dbReference type="PROSITE" id="PS50082">
    <property type="entry name" value="WD_REPEATS_2"/>
    <property type="match status" value="3"/>
</dbReference>
<dbReference type="PROSITE" id="PS50294">
    <property type="entry name" value="WD_REPEATS_REGION"/>
    <property type="match status" value="1"/>
</dbReference>
<name>A0A1V9XSW1_9ACAR</name>
<dbReference type="FunCoup" id="A0A1V9XSW1">
    <property type="interactions" value="83"/>
</dbReference>
<evidence type="ECO:0000313" key="7">
    <source>
        <dbReference type="EMBL" id="OQR76587.1"/>
    </source>
</evidence>
<dbReference type="InterPro" id="IPR019775">
    <property type="entry name" value="WD40_repeat_CS"/>
</dbReference>
<feature type="repeat" description="WD" evidence="5">
    <location>
        <begin position="336"/>
        <end position="367"/>
    </location>
</feature>
<dbReference type="Proteomes" id="UP000192247">
    <property type="component" value="Unassembled WGS sequence"/>
</dbReference>
<keyword evidence="2" id="KW-0677">Repeat</keyword>
<keyword evidence="4" id="KW-0234">DNA repair</keyword>
<protein>
    <submittedName>
        <fullName evidence="7">DNA excision repair protein ERCC-8-like</fullName>
    </submittedName>
</protein>
<keyword evidence="8" id="KW-1185">Reference proteome</keyword>
<evidence type="ECO:0000256" key="2">
    <source>
        <dbReference type="ARBA" id="ARBA00022737"/>
    </source>
</evidence>
<gene>
    <name evidence="7" type="ORF">BIW11_00566</name>
</gene>
<organism evidence="7 8">
    <name type="scientific">Tropilaelaps mercedesae</name>
    <dbReference type="NCBI Taxonomy" id="418985"/>
    <lineage>
        <taxon>Eukaryota</taxon>
        <taxon>Metazoa</taxon>
        <taxon>Ecdysozoa</taxon>
        <taxon>Arthropoda</taxon>
        <taxon>Chelicerata</taxon>
        <taxon>Arachnida</taxon>
        <taxon>Acari</taxon>
        <taxon>Parasitiformes</taxon>
        <taxon>Mesostigmata</taxon>
        <taxon>Gamasina</taxon>
        <taxon>Dermanyssoidea</taxon>
        <taxon>Laelapidae</taxon>
        <taxon>Tropilaelaps</taxon>
    </lineage>
</organism>
<dbReference type="InterPro" id="IPR036322">
    <property type="entry name" value="WD40_repeat_dom_sf"/>
</dbReference>
<evidence type="ECO:0000256" key="6">
    <source>
        <dbReference type="SAM" id="MobiDB-lite"/>
    </source>
</evidence>
<dbReference type="InterPro" id="IPR042238">
    <property type="entry name" value="Rad28/ERCC8/Ckn1/ATCSA-1"/>
</dbReference>
<proteinExistence type="predicted"/>
<dbReference type="Gene3D" id="2.130.10.10">
    <property type="entry name" value="YVTN repeat-like/Quinoprotein amine dehydrogenase"/>
    <property type="match status" value="1"/>
</dbReference>
<dbReference type="GO" id="GO:0000209">
    <property type="term" value="P:protein polyubiquitination"/>
    <property type="evidence" value="ECO:0007669"/>
    <property type="project" value="TreeGrafter"/>
</dbReference>
<dbReference type="PANTHER" id="PTHR46202:SF1">
    <property type="entry name" value="DNA EXCISION REPAIR PROTEIN ERCC-8"/>
    <property type="match status" value="1"/>
</dbReference>
<dbReference type="GO" id="GO:0043161">
    <property type="term" value="P:proteasome-mediated ubiquitin-dependent protein catabolic process"/>
    <property type="evidence" value="ECO:0007669"/>
    <property type="project" value="TreeGrafter"/>
</dbReference>
<feature type="repeat" description="WD" evidence="5">
    <location>
        <begin position="247"/>
        <end position="288"/>
    </location>
</feature>
<accession>A0A1V9XSW1</accession>
<dbReference type="Pfam" id="PF00400">
    <property type="entry name" value="WD40"/>
    <property type="match status" value="4"/>
</dbReference>
<sequence length="409" mass="45630">MPSLDSRPNLIDDFRNGRVSAAAFKRIQTAGQIFDIRLSQRLDVERCHRSPVNTLSIDPVEGRYLLSAGASGQIFIHDTADVQMSASGQGGTMRVACWIDRSSRHCHAFSVETVQWYPLDTGVFASSGMDRNFKLWDTNRLKPVFVQKLEQRIYRHHLSSMNCQTVLLATENPYAQIMDLRSGSKIHQLAGAHRGALLTASWSPSCENICVTGGSDGKCVLWDVRYSRGHLVSLDVHSDRRGKGEHRKAHDGRIVSLEFTPDGHELVTFGQDNTVRLWDVALGKNRQINFGRVSCHALKGIKTCLTTESSPPMLVVPSEHLVKIFDLTSGLRLMALTGHFNSVNAVELCRFSRRLYTAGTDRNILLWTSSDGFADEEHRKPLRSSEPEGLKASANPRAVTEDNWSSDED</sequence>
<feature type="repeat" description="WD" evidence="5">
    <location>
        <begin position="190"/>
        <end position="225"/>
    </location>
</feature>
<dbReference type="AlphaFoldDB" id="A0A1V9XSW1"/>
<evidence type="ECO:0000256" key="3">
    <source>
        <dbReference type="ARBA" id="ARBA00022763"/>
    </source>
</evidence>
<dbReference type="InParanoid" id="A0A1V9XSW1"/>
<dbReference type="EMBL" id="MNPL01004658">
    <property type="protein sequence ID" value="OQR76587.1"/>
    <property type="molecule type" value="Genomic_DNA"/>
</dbReference>
<dbReference type="OrthoDB" id="427795at2759"/>
<dbReference type="STRING" id="418985.A0A1V9XSW1"/>
<dbReference type="SUPFAM" id="SSF50978">
    <property type="entry name" value="WD40 repeat-like"/>
    <property type="match status" value="1"/>
</dbReference>
<keyword evidence="3" id="KW-0227">DNA damage</keyword>
<dbReference type="InterPro" id="IPR020472">
    <property type="entry name" value="WD40_PAC1"/>
</dbReference>
<evidence type="ECO:0000256" key="5">
    <source>
        <dbReference type="PROSITE-ProRule" id="PRU00221"/>
    </source>
</evidence>
<dbReference type="GO" id="GO:0000109">
    <property type="term" value="C:nucleotide-excision repair complex"/>
    <property type="evidence" value="ECO:0007669"/>
    <property type="project" value="TreeGrafter"/>
</dbReference>
<dbReference type="PANTHER" id="PTHR46202">
    <property type="entry name" value="DNA EXCISION REPAIR PROTEIN ERCC-8"/>
    <property type="match status" value="1"/>
</dbReference>
<dbReference type="GO" id="GO:0006283">
    <property type="term" value="P:transcription-coupled nucleotide-excision repair"/>
    <property type="evidence" value="ECO:0007669"/>
    <property type="project" value="InterPro"/>
</dbReference>
<evidence type="ECO:0000313" key="8">
    <source>
        <dbReference type="Proteomes" id="UP000192247"/>
    </source>
</evidence>
<dbReference type="GO" id="GO:0031464">
    <property type="term" value="C:Cul4A-RING E3 ubiquitin ligase complex"/>
    <property type="evidence" value="ECO:0007669"/>
    <property type="project" value="TreeGrafter"/>
</dbReference>
<feature type="compositionally biased region" description="Basic and acidic residues" evidence="6">
    <location>
        <begin position="375"/>
        <end position="389"/>
    </location>
</feature>
<reference evidence="7 8" key="1">
    <citation type="journal article" date="2017" name="Gigascience">
        <title>Draft genome of the honey bee ectoparasitic mite, Tropilaelaps mercedesae, is shaped by the parasitic life history.</title>
        <authorList>
            <person name="Dong X."/>
            <person name="Armstrong S.D."/>
            <person name="Xia D."/>
            <person name="Makepeace B.L."/>
            <person name="Darby A.C."/>
            <person name="Kadowaki T."/>
        </authorList>
    </citation>
    <scope>NUCLEOTIDE SEQUENCE [LARGE SCALE GENOMIC DNA]</scope>
    <source>
        <strain evidence="7">Wuxi-XJTLU</strain>
    </source>
</reference>
<evidence type="ECO:0000256" key="1">
    <source>
        <dbReference type="ARBA" id="ARBA00022574"/>
    </source>
</evidence>